<keyword evidence="1" id="KW-0732">Signal</keyword>
<dbReference type="KEGG" id="sgq:SGLAD_v1c09420"/>
<dbReference type="OrthoDB" id="388967at2"/>
<accession>A0A4P7AIY3</accession>
<dbReference type="Proteomes" id="UP000294309">
    <property type="component" value="Chromosome"/>
</dbReference>
<evidence type="ECO:0000256" key="1">
    <source>
        <dbReference type="SAM" id="SignalP"/>
    </source>
</evidence>
<dbReference type="RefSeq" id="WP_134298222.1">
    <property type="nucleotide sequence ID" value="NZ_CP038013.1"/>
</dbReference>
<feature type="chain" id="PRO_5020731662" description="Lipoprotein" evidence="1">
    <location>
        <begin position="22"/>
        <end position="425"/>
    </location>
</feature>
<proteinExistence type="predicted"/>
<reference evidence="2 3" key="1">
    <citation type="submission" date="2019-03" db="EMBL/GenBank/DDBJ databases">
        <title>Complete genome sequence of Spiroplasma gladiatoris TG-1 (DSM 22552).</title>
        <authorList>
            <person name="Lin Y.-C."/>
            <person name="Chou L."/>
            <person name="Kuo C.-H."/>
        </authorList>
    </citation>
    <scope>NUCLEOTIDE SEQUENCE [LARGE SCALE GENOMIC DNA]</scope>
    <source>
        <strain evidence="2 3">TG-1</strain>
    </source>
</reference>
<dbReference type="AlphaFoldDB" id="A0A4P7AIY3"/>
<organism evidence="2 3">
    <name type="scientific">Spiroplasma gladiatoris</name>
    <dbReference type="NCBI Taxonomy" id="2143"/>
    <lineage>
        <taxon>Bacteria</taxon>
        <taxon>Bacillati</taxon>
        <taxon>Mycoplasmatota</taxon>
        <taxon>Mollicutes</taxon>
        <taxon>Entomoplasmatales</taxon>
        <taxon>Spiroplasmataceae</taxon>
        <taxon>Spiroplasma</taxon>
    </lineage>
</organism>
<dbReference type="PROSITE" id="PS51257">
    <property type="entry name" value="PROKAR_LIPOPROTEIN"/>
    <property type="match status" value="1"/>
</dbReference>
<sequence length="425" mass="46068">MKKLISLLAAMGMVSLTGAVASTVVACKNEKTDLSKLSVKELGKISGSGTLPTIDEIVKAINEKNLNYWLSSTDIVFEGTPTTSKATLKAKTDSTSFSGNVEVTYTYSVREKTDLSALKYKNMPAGYMVDGVYDRTNAEWLGQDKDPDEETVPQLDYKINAESVLFSLNGMNGTSLTTNDVDITVDNMGNQGLGALATIKAKENSNAKGSATLSLNKDVSFSGLLSNKDIDNIYINKEAKDTLTDDTISKNKFAFAALIMEAIGAKNPALEAFATVMVSAGASIAFNCDITMNNFNVKSVPVLNGIFAQESNVGFTIKFAEDTRAYVKKGKNSFVLPKTTDVSDKNNYIGVKKAIYEKLEADLKAKVDINEFTKFTRVSFKDNKYTVVILPGSNKLYSHDQMVPLIASKFILSDGELTISATIEK</sequence>
<dbReference type="EMBL" id="CP038013">
    <property type="protein sequence ID" value="QBQ08141.1"/>
    <property type="molecule type" value="Genomic_DNA"/>
</dbReference>
<evidence type="ECO:0008006" key="4">
    <source>
        <dbReference type="Google" id="ProtNLM"/>
    </source>
</evidence>
<evidence type="ECO:0000313" key="3">
    <source>
        <dbReference type="Proteomes" id="UP000294309"/>
    </source>
</evidence>
<feature type="signal peptide" evidence="1">
    <location>
        <begin position="1"/>
        <end position="21"/>
    </location>
</feature>
<protein>
    <recommendedName>
        <fullName evidence="4">Lipoprotein</fullName>
    </recommendedName>
</protein>
<evidence type="ECO:0000313" key="2">
    <source>
        <dbReference type="EMBL" id="QBQ08141.1"/>
    </source>
</evidence>
<keyword evidence="3" id="KW-1185">Reference proteome</keyword>
<name>A0A4P7AIY3_9MOLU</name>
<gene>
    <name evidence="2" type="ORF">SGLAD_v1c09420</name>
</gene>